<accession>A0A6H5IAN1</accession>
<keyword evidence="3" id="KW-1185">Reference proteome</keyword>
<evidence type="ECO:0000313" key="2">
    <source>
        <dbReference type="EMBL" id="CAB0035047.1"/>
    </source>
</evidence>
<name>A0A6H5IAN1_9HYME</name>
<keyword evidence="1" id="KW-0812">Transmembrane</keyword>
<dbReference type="AlphaFoldDB" id="A0A6H5IAN1"/>
<evidence type="ECO:0000313" key="3">
    <source>
        <dbReference type="Proteomes" id="UP000479190"/>
    </source>
</evidence>
<feature type="non-terminal residue" evidence="2">
    <location>
        <position position="351"/>
    </location>
</feature>
<dbReference type="EMBL" id="CADCXV010000769">
    <property type="protein sequence ID" value="CAB0035047.1"/>
    <property type="molecule type" value="Genomic_DNA"/>
</dbReference>
<proteinExistence type="predicted"/>
<sequence>MGLNVYFLYFLVNIIYCVVNIYLATFLASFLPHRLSRLPEHDQVATTYGTSPPATIYGAERSLAFPILPMVDNGNNGGPSRAAVGQMRATRAAAQTRVASASRCCQLGARPTPAATRSAFFVEPRILSSTGSSTPIRPTTNYFELHCHLYELRSQRAASRESGRPNADYLTFTALRVAAGVGRAPSWQQRDALATLVCAAALVARIWPTAALDGPPLLPLSTYLLRLVCTVDNGNNGGPSRAAVGQMRATRAAAQTRVASASRCCQLGARPTPAATRSAFFVEPRILSSTGSSTPIRPTTNYFELHCHLYELRSQRAASRESGRPNADYLWLHASGLQQPSTVRHCYRCLL</sequence>
<feature type="transmembrane region" description="Helical" evidence="1">
    <location>
        <begin position="6"/>
        <end position="31"/>
    </location>
</feature>
<keyword evidence="1" id="KW-1133">Transmembrane helix</keyword>
<keyword evidence="1" id="KW-0472">Membrane</keyword>
<evidence type="ECO:0000256" key="1">
    <source>
        <dbReference type="SAM" id="Phobius"/>
    </source>
</evidence>
<protein>
    <submittedName>
        <fullName evidence="2">Uncharacterized protein</fullName>
    </submittedName>
</protein>
<organism evidence="2 3">
    <name type="scientific">Trichogramma brassicae</name>
    <dbReference type="NCBI Taxonomy" id="86971"/>
    <lineage>
        <taxon>Eukaryota</taxon>
        <taxon>Metazoa</taxon>
        <taxon>Ecdysozoa</taxon>
        <taxon>Arthropoda</taxon>
        <taxon>Hexapoda</taxon>
        <taxon>Insecta</taxon>
        <taxon>Pterygota</taxon>
        <taxon>Neoptera</taxon>
        <taxon>Endopterygota</taxon>
        <taxon>Hymenoptera</taxon>
        <taxon>Apocrita</taxon>
        <taxon>Proctotrupomorpha</taxon>
        <taxon>Chalcidoidea</taxon>
        <taxon>Trichogrammatidae</taxon>
        <taxon>Trichogramma</taxon>
    </lineage>
</organism>
<dbReference type="Proteomes" id="UP000479190">
    <property type="component" value="Unassembled WGS sequence"/>
</dbReference>
<reference evidence="2 3" key="1">
    <citation type="submission" date="2020-02" db="EMBL/GenBank/DDBJ databases">
        <authorList>
            <person name="Ferguson B K."/>
        </authorList>
    </citation>
    <scope>NUCLEOTIDE SEQUENCE [LARGE SCALE GENOMIC DNA]</scope>
</reference>
<gene>
    <name evidence="2" type="ORF">TBRA_LOCUS6945</name>
</gene>